<sequence length="328" mass="36302">MTPLRPTILFGVLPVISVGFVSPRSSFNVRVKLLRAHNSENDVVDTQISINHHNRRDFLLLSSAFASMFTKCVSASAEETDYVYQRASEEGGDLTSKLFNPDGSLRDPNTVTEAQERLVNLSFSKSAASDVFTVSNDGSQPTVEGGLKVSYKLPTKWNSDPSLQLPLYYDSSEGKNGKACNRITVYSISVPNLNMSVLDKASKVGVAKSLFMDKLPNKYFDQGVLKADLISGRTSRKPIKDGDAIDEQIYYEFDLAFAPLECPKYEEGNKENLGLGFCPYDSIFLVSATVLEKEGTMVVGVVECNKDEWKIANSDLRRVRSSFEVNRA</sequence>
<gene>
    <name evidence="1" type="ORF">ACHAWO_011952</name>
</gene>
<comment type="caution">
    <text evidence="1">The sequence shown here is derived from an EMBL/GenBank/DDBJ whole genome shotgun (WGS) entry which is preliminary data.</text>
</comment>
<dbReference type="AlphaFoldDB" id="A0ABD3PC61"/>
<evidence type="ECO:0008006" key="3">
    <source>
        <dbReference type="Google" id="ProtNLM"/>
    </source>
</evidence>
<dbReference type="EMBL" id="JALLPJ020000700">
    <property type="protein sequence ID" value="KAL3785207.1"/>
    <property type="molecule type" value="Genomic_DNA"/>
</dbReference>
<evidence type="ECO:0000313" key="2">
    <source>
        <dbReference type="Proteomes" id="UP001530400"/>
    </source>
</evidence>
<keyword evidence="2" id="KW-1185">Reference proteome</keyword>
<accession>A0ABD3PC61</accession>
<protein>
    <recommendedName>
        <fullName evidence="3">PsbP C-terminal domain-containing protein</fullName>
    </recommendedName>
</protein>
<organism evidence="1 2">
    <name type="scientific">Cyclotella atomus</name>
    <dbReference type="NCBI Taxonomy" id="382360"/>
    <lineage>
        <taxon>Eukaryota</taxon>
        <taxon>Sar</taxon>
        <taxon>Stramenopiles</taxon>
        <taxon>Ochrophyta</taxon>
        <taxon>Bacillariophyta</taxon>
        <taxon>Coscinodiscophyceae</taxon>
        <taxon>Thalassiosirophycidae</taxon>
        <taxon>Stephanodiscales</taxon>
        <taxon>Stephanodiscaceae</taxon>
        <taxon>Cyclotella</taxon>
    </lineage>
</organism>
<reference evidence="1 2" key="1">
    <citation type="submission" date="2024-10" db="EMBL/GenBank/DDBJ databases">
        <title>Updated reference genomes for cyclostephanoid diatoms.</title>
        <authorList>
            <person name="Roberts W.R."/>
            <person name="Alverson A.J."/>
        </authorList>
    </citation>
    <scope>NUCLEOTIDE SEQUENCE [LARGE SCALE GENOMIC DNA]</scope>
    <source>
        <strain evidence="1 2">AJA010-31</strain>
    </source>
</reference>
<dbReference type="Proteomes" id="UP001530400">
    <property type="component" value="Unassembled WGS sequence"/>
</dbReference>
<evidence type="ECO:0000313" key="1">
    <source>
        <dbReference type="EMBL" id="KAL3785207.1"/>
    </source>
</evidence>
<name>A0ABD3PC61_9STRA</name>
<proteinExistence type="predicted"/>